<organism evidence="2 3">
    <name type="scientific">Pleurodeles waltl</name>
    <name type="common">Iberian ribbed newt</name>
    <dbReference type="NCBI Taxonomy" id="8319"/>
    <lineage>
        <taxon>Eukaryota</taxon>
        <taxon>Metazoa</taxon>
        <taxon>Chordata</taxon>
        <taxon>Craniata</taxon>
        <taxon>Vertebrata</taxon>
        <taxon>Euteleostomi</taxon>
        <taxon>Amphibia</taxon>
        <taxon>Batrachia</taxon>
        <taxon>Caudata</taxon>
        <taxon>Salamandroidea</taxon>
        <taxon>Salamandridae</taxon>
        <taxon>Pleurodelinae</taxon>
        <taxon>Pleurodeles</taxon>
    </lineage>
</organism>
<evidence type="ECO:0008006" key="4">
    <source>
        <dbReference type="Google" id="ProtNLM"/>
    </source>
</evidence>
<accession>A0AAV7QKW0</accession>
<keyword evidence="3" id="KW-1185">Reference proteome</keyword>
<protein>
    <recommendedName>
        <fullName evidence="4">Secreted protein</fullName>
    </recommendedName>
</protein>
<reference evidence="2" key="1">
    <citation type="journal article" date="2022" name="bioRxiv">
        <title>Sequencing and chromosome-scale assembly of the giantPleurodeles waltlgenome.</title>
        <authorList>
            <person name="Brown T."/>
            <person name="Elewa A."/>
            <person name="Iarovenko S."/>
            <person name="Subramanian E."/>
            <person name="Araus A.J."/>
            <person name="Petzold A."/>
            <person name="Susuki M."/>
            <person name="Suzuki K.-i.T."/>
            <person name="Hayashi T."/>
            <person name="Toyoda A."/>
            <person name="Oliveira C."/>
            <person name="Osipova E."/>
            <person name="Leigh N.D."/>
            <person name="Simon A."/>
            <person name="Yun M.H."/>
        </authorList>
    </citation>
    <scope>NUCLEOTIDE SEQUENCE</scope>
    <source>
        <strain evidence="2">20211129_DDA</strain>
        <tissue evidence="2">Liver</tissue>
    </source>
</reference>
<sequence>MLVLTHTLALIAVLGPVDAGLQVRGRSMEVFLRPCAMKCVPEGCTVQARKAPYTRYAAVGRSMWWAAAADIWTARVCGFRGCRASRSGDGLPGSSRWGSVVPDERPTDERCSRAAWGSGRAPGCGLRCSCAA</sequence>
<feature type="chain" id="PRO_5044000908" description="Secreted protein" evidence="1">
    <location>
        <begin position="20"/>
        <end position="132"/>
    </location>
</feature>
<dbReference type="EMBL" id="JANPWB010000010">
    <property type="protein sequence ID" value="KAJ1140122.1"/>
    <property type="molecule type" value="Genomic_DNA"/>
</dbReference>
<dbReference type="Proteomes" id="UP001066276">
    <property type="component" value="Chromosome 6"/>
</dbReference>
<proteinExistence type="predicted"/>
<keyword evidence="1" id="KW-0732">Signal</keyword>
<evidence type="ECO:0000313" key="2">
    <source>
        <dbReference type="EMBL" id="KAJ1140122.1"/>
    </source>
</evidence>
<gene>
    <name evidence="2" type="ORF">NDU88_006482</name>
</gene>
<name>A0AAV7QKW0_PLEWA</name>
<comment type="caution">
    <text evidence="2">The sequence shown here is derived from an EMBL/GenBank/DDBJ whole genome shotgun (WGS) entry which is preliminary data.</text>
</comment>
<dbReference type="AlphaFoldDB" id="A0AAV7QKW0"/>
<evidence type="ECO:0000313" key="3">
    <source>
        <dbReference type="Proteomes" id="UP001066276"/>
    </source>
</evidence>
<evidence type="ECO:0000256" key="1">
    <source>
        <dbReference type="SAM" id="SignalP"/>
    </source>
</evidence>
<feature type="signal peptide" evidence="1">
    <location>
        <begin position="1"/>
        <end position="19"/>
    </location>
</feature>